<reference evidence="1 2" key="1">
    <citation type="submission" date="2019-06" db="EMBL/GenBank/DDBJ databases">
        <title>Sequencing the genomes of 1000 actinobacteria strains.</title>
        <authorList>
            <person name="Klenk H.-P."/>
        </authorList>
    </citation>
    <scope>NUCLEOTIDE SEQUENCE [LARGE SCALE GENOMIC DNA]</scope>
    <source>
        <strain evidence="1 2">DSM 46837</strain>
    </source>
</reference>
<sequence length="72" mass="7928">MPMYRVVAGADDVIYVFSAENDEQAERIAWQVSAASSASSARGAEPTRFVSVEGLVEEHWRRVSAWIPKTTG</sequence>
<proteinExistence type="predicted"/>
<dbReference type="Proteomes" id="UP000319865">
    <property type="component" value="Unassembled WGS sequence"/>
</dbReference>
<dbReference type="AlphaFoldDB" id="A0A543P1H9"/>
<name>A0A543P1H9_9ACTN</name>
<organism evidence="1 2">
    <name type="scientific">Blastococcus colisei</name>
    <dbReference type="NCBI Taxonomy" id="1564162"/>
    <lineage>
        <taxon>Bacteria</taxon>
        <taxon>Bacillati</taxon>
        <taxon>Actinomycetota</taxon>
        <taxon>Actinomycetes</taxon>
        <taxon>Geodermatophilales</taxon>
        <taxon>Geodermatophilaceae</taxon>
        <taxon>Blastococcus</taxon>
    </lineage>
</organism>
<evidence type="ECO:0000313" key="1">
    <source>
        <dbReference type="EMBL" id="TQN37921.1"/>
    </source>
</evidence>
<dbReference type="RefSeq" id="WP_170182643.1">
    <property type="nucleotide sequence ID" value="NZ_VFQE01000002.1"/>
</dbReference>
<evidence type="ECO:0000313" key="2">
    <source>
        <dbReference type="Proteomes" id="UP000319865"/>
    </source>
</evidence>
<gene>
    <name evidence="1" type="ORF">FHU33_4594</name>
</gene>
<dbReference type="EMBL" id="VFQE01000002">
    <property type="protein sequence ID" value="TQN37921.1"/>
    <property type="molecule type" value="Genomic_DNA"/>
</dbReference>
<comment type="caution">
    <text evidence="1">The sequence shown here is derived from an EMBL/GenBank/DDBJ whole genome shotgun (WGS) entry which is preliminary data.</text>
</comment>
<accession>A0A543P1H9</accession>
<protein>
    <submittedName>
        <fullName evidence="1">Uncharacterized protein</fullName>
    </submittedName>
</protein>
<keyword evidence="2" id="KW-1185">Reference proteome</keyword>